<dbReference type="PIRSF" id="PIRSF002811">
    <property type="entry name" value="DnaG"/>
    <property type="match status" value="1"/>
</dbReference>
<keyword evidence="11 12" id="KW-0804">Transcription</keyword>
<dbReference type="SMART" id="SM00493">
    <property type="entry name" value="TOPRIM"/>
    <property type="match status" value="1"/>
</dbReference>
<dbReference type="InterPro" id="IPR036977">
    <property type="entry name" value="DNA_primase_Znf_CHC2"/>
</dbReference>
<dbReference type="Gene3D" id="1.10.860.10">
    <property type="entry name" value="DNAb Helicase, Chain A"/>
    <property type="match status" value="1"/>
</dbReference>
<dbReference type="NCBIfam" id="TIGR01391">
    <property type="entry name" value="dnaG"/>
    <property type="match status" value="1"/>
</dbReference>
<keyword evidence="16" id="KW-1185">Reference proteome</keyword>
<comment type="subunit">
    <text evidence="12">Monomer. Interacts with DnaB.</text>
</comment>
<keyword evidence="4 12" id="KW-0548">Nucleotidyltransferase</keyword>
<dbReference type="InterPro" id="IPR013264">
    <property type="entry name" value="DNAG_N"/>
</dbReference>
<dbReference type="SUPFAM" id="SSF56731">
    <property type="entry name" value="DNA primase core"/>
    <property type="match status" value="1"/>
</dbReference>
<gene>
    <name evidence="12 15" type="primary">dnaG</name>
    <name evidence="15" type="ORF">HZY91_00965</name>
</gene>
<evidence type="ECO:0000256" key="11">
    <source>
        <dbReference type="ARBA" id="ARBA00023163"/>
    </source>
</evidence>
<accession>A0ABS0LMS6</accession>
<evidence type="ECO:0000256" key="9">
    <source>
        <dbReference type="ARBA" id="ARBA00022842"/>
    </source>
</evidence>
<dbReference type="Gene3D" id="3.90.980.10">
    <property type="entry name" value="DNA primase, catalytic core, N-terminal domain"/>
    <property type="match status" value="1"/>
</dbReference>
<evidence type="ECO:0000256" key="12">
    <source>
        <dbReference type="HAMAP-Rule" id="MF_00974"/>
    </source>
</evidence>
<dbReference type="InterPro" id="IPR006171">
    <property type="entry name" value="TOPRIM_dom"/>
</dbReference>
<dbReference type="InterPro" id="IPR050219">
    <property type="entry name" value="DnaG_primase"/>
</dbReference>
<dbReference type="Pfam" id="PF10410">
    <property type="entry name" value="DnaB_bind"/>
    <property type="match status" value="1"/>
</dbReference>
<evidence type="ECO:0000313" key="15">
    <source>
        <dbReference type="EMBL" id="MBG9985461.1"/>
    </source>
</evidence>
<proteinExistence type="inferred from homology"/>
<evidence type="ECO:0000256" key="1">
    <source>
        <dbReference type="ARBA" id="ARBA00022478"/>
    </source>
</evidence>
<organism evidence="15 16">
    <name type="scientific">Facklamia lactis</name>
    <dbReference type="NCBI Taxonomy" id="2749967"/>
    <lineage>
        <taxon>Bacteria</taxon>
        <taxon>Bacillati</taxon>
        <taxon>Bacillota</taxon>
        <taxon>Bacilli</taxon>
        <taxon>Lactobacillales</taxon>
        <taxon>Aerococcaceae</taxon>
        <taxon>Facklamia</taxon>
    </lineage>
</organism>
<keyword evidence="8 12" id="KW-0862">Zinc</keyword>
<evidence type="ECO:0000256" key="8">
    <source>
        <dbReference type="ARBA" id="ARBA00022833"/>
    </source>
</evidence>
<comment type="function">
    <text evidence="12 13">RNA polymerase that catalyzes the synthesis of short RNA molecules used as primers for DNA polymerase during DNA replication.</text>
</comment>
<evidence type="ECO:0000256" key="2">
    <source>
        <dbReference type="ARBA" id="ARBA00022515"/>
    </source>
</evidence>
<keyword evidence="5 12" id="KW-0235">DNA replication</keyword>
<dbReference type="Gene3D" id="3.90.580.10">
    <property type="entry name" value="Zinc finger, CHC2-type domain"/>
    <property type="match status" value="1"/>
</dbReference>
<comment type="caution">
    <text evidence="15">The sequence shown here is derived from an EMBL/GenBank/DDBJ whole genome shotgun (WGS) entry which is preliminary data.</text>
</comment>
<keyword evidence="1 12" id="KW-0240">DNA-directed RNA polymerase</keyword>
<keyword evidence="3 12" id="KW-0808">Transferase</keyword>
<comment type="domain">
    <text evidence="12">Contains an N-terminal zinc-binding domain, a central core domain that contains the primase activity, and a C-terminal DnaB-binding domain.</text>
</comment>
<evidence type="ECO:0000256" key="13">
    <source>
        <dbReference type="PIRNR" id="PIRNR002811"/>
    </source>
</evidence>
<dbReference type="RefSeq" id="WP_197113771.1">
    <property type="nucleotide sequence ID" value="NZ_JACBXQ010000001.1"/>
</dbReference>
<dbReference type="Pfam" id="PF01807">
    <property type="entry name" value="Zn_ribbon_DnaG"/>
    <property type="match status" value="1"/>
</dbReference>
<dbReference type="HAMAP" id="MF_00974">
    <property type="entry name" value="DNA_primase_DnaG"/>
    <property type="match status" value="1"/>
</dbReference>
<dbReference type="Pfam" id="PF13155">
    <property type="entry name" value="Toprim_2"/>
    <property type="match status" value="1"/>
</dbReference>
<dbReference type="PANTHER" id="PTHR30313">
    <property type="entry name" value="DNA PRIMASE"/>
    <property type="match status" value="1"/>
</dbReference>
<reference evidence="15 16" key="1">
    <citation type="submission" date="2020-07" db="EMBL/GenBank/DDBJ databases">
        <title>Facklamia lactis sp. nov., isolated from raw milk.</title>
        <authorList>
            <person name="Doll E.V."/>
            <person name="Huptas C."/>
            <person name="Staib L."/>
            <person name="Wenning M."/>
            <person name="Scherer S."/>
        </authorList>
    </citation>
    <scope>NUCLEOTIDE SEQUENCE [LARGE SCALE GENOMIC DNA]</scope>
    <source>
        <strain evidence="15 16">DSM 111018</strain>
    </source>
</reference>
<dbReference type="SUPFAM" id="SSF57783">
    <property type="entry name" value="Zinc beta-ribbon"/>
    <property type="match status" value="1"/>
</dbReference>
<dbReference type="Proteomes" id="UP000721415">
    <property type="component" value="Unassembled WGS sequence"/>
</dbReference>
<dbReference type="Pfam" id="PF08275">
    <property type="entry name" value="DNAG_N"/>
    <property type="match status" value="1"/>
</dbReference>
<evidence type="ECO:0000256" key="5">
    <source>
        <dbReference type="ARBA" id="ARBA00022705"/>
    </source>
</evidence>
<sequence length="612" mass="70778">MSRIPNELIDEIRNKVNIVDVISQYVNLDKRGQGYTASCPFHEDRNPSFSIHTGKQIYKCFSCGRGGNVFSFIQEIEGISFVEAVKKVAEFANISIDSQYFSQTYESQLTPKQKSLYLIHEKVAEFYHYYLTATKNGQQAYDYLRNRRLSENTIKAFGLGLAPANSKLLLSFLESESFSQDDLLASGVFYLDEKQELLVDRFRDRLIFPLRSSTGSVLGFSGRIYLEGDQRKAKYVNSPETEIFHKSRLLYNIDLARPHIRKLNQALVCEGFMDVIALHDAGYQHAAATMGTSLTKEHLDYLTKLSNEIIFVFDGDHAGQKATDSAFRLAEPFQHTQFKSITIPQAMDPDEWIAFKGKESFQQLINQAVPAYTFRKNFIKQQYNLKDKQELASYIEELLKLISKIQSSIEQELYLAELSQEYQIDEQILKEQLTRIKAREKNYAKPQAVTNDLSVEHTLSEESSLSITSQKAYQSEKLWLGQLIFYPQAWHYVENMQEMPILYHQFAQKAFMELFEYYYAGNQLPLTGIVGNIKDTQLNSYLSGLMWEFEDLGYHDQIMEDCLAAINEAFILEEISELKQQMRTFILEHDQEKIAMIVNKIIVLERQLKLKQ</sequence>
<evidence type="ECO:0000256" key="7">
    <source>
        <dbReference type="ARBA" id="ARBA00022771"/>
    </source>
</evidence>
<dbReference type="InterPro" id="IPR030846">
    <property type="entry name" value="DnaG_bac"/>
</dbReference>
<keyword evidence="2 12" id="KW-0639">Primosome</keyword>
<dbReference type="InterPro" id="IPR016136">
    <property type="entry name" value="DNA_helicase_N/primase_C"/>
</dbReference>
<name>A0ABS0LMS6_9LACT</name>
<dbReference type="CDD" id="cd03364">
    <property type="entry name" value="TOPRIM_DnaG_primases"/>
    <property type="match status" value="1"/>
</dbReference>
<evidence type="ECO:0000256" key="6">
    <source>
        <dbReference type="ARBA" id="ARBA00022723"/>
    </source>
</evidence>
<keyword evidence="7 12" id="KW-0863">Zinc-finger</keyword>
<evidence type="ECO:0000259" key="14">
    <source>
        <dbReference type="PROSITE" id="PS50880"/>
    </source>
</evidence>
<dbReference type="InterPro" id="IPR034151">
    <property type="entry name" value="TOPRIM_DnaG_bac"/>
</dbReference>
<dbReference type="EMBL" id="JACBXQ010000001">
    <property type="protein sequence ID" value="MBG9985461.1"/>
    <property type="molecule type" value="Genomic_DNA"/>
</dbReference>
<feature type="domain" description="Toprim" evidence="14">
    <location>
        <begin position="264"/>
        <end position="348"/>
    </location>
</feature>
<evidence type="ECO:0000256" key="3">
    <source>
        <dbReference type="ARBA" id="ARBA00022679"/>
    </source>
</evidence>
<dbReference type="InterPro" id="IPR037068">
    <property type="entry name" value="DNA_primase_core_N_sf"/>
</dbReference>
<dbReference type="InterPro" id="IPR002694">
    <property type="entry name" value="Znf_CHC2"/>
</dbReference>
<comment type="cofactor">
    <cofactor evidence="12 13">
        <name>Zn(2+)</name>
        <dbReference type="ChEBI" id="CHEBI:29105"/>
    </cofactor>
    <text evidence="12 13">Binds 1 zinc ion per monomer.</text>
</comment>
<dbReference type="PANTHER" id="PTHR30313:SF2">
    <property type="entry name" value="DNA PRIMASE"/>
    <property type="match status" value="1"/>
</dbReference>
<evidence type="ECO:0000256" key="10">
    <source>
        <dbReference type="ARBA" id="ARBA00023125"/>
    </source>
</evidence>
<evidence type="ECO:0000313" key="16">
    <source>
        <dbReference type="Proteomes" id="UP000721415"/>
    </source>
</evidence>
<dbReference type="InterPro" id="IPR006295">
    <property type="entry name" value="DNA_primase_DnaG"/>
</dbReference>
<feature type="zinc finger region" description="CHC2-type" evidence="12">
    <location>
        <begin position="39"/>
        <end position="63"/>
    </location>
</feature>
<evidence type="ECO:0000256" key="4">
    <source>
        <dbReference type="ARBA" id="ARBA00022695"/>
    </source>
</evidence>
<keyword evidence="9" id="KW-0460">Magnesium</keyword>
<comment type="similarity">
    <text evidence="12 13">Belongs to the DnaG primase family.</text>
</comment>
<dbReference type="EC" id="2.7.7.101" evidence="12"/>
<keyword evidence="10 12" id="KW-0238">DNA-binding</keyword>
<keyword evidence="6 12" id="KW-0479">Metal-binding</keyword>
<comment type="catalytic activity">
    <reaction evidence="12">
        <text>ssDNA + n NTP = ssDNA/pppN(pN)n-1 hybrid + (n-1) diphosphate.</text>
        <dbReference type="EC" id="2.7.7.101"/>
    </reaction>
</comment>
<dbReference type="PROSITE" id="PS50880">
    <property type="entry name" value="TOPRIM"/>
    <property type="match status" value="1"/>
</dbReference>
<dbReference type="InterPro" id="IPR019475">
    <property type="entry name" value="DNA_primase_DnaB-bd"/>
</dbReference>
<protein>
    <recommendedName>
        <fullName evidence="12 13">DNA primase</fullName>
        <ecNumber evidence="12">2.7.7.101</ecNumber>
    </recommendedName>
</protein>
<dbReference type="SMART" id="SM00400">
    <property type="entry name" value="ZnF_CHCC"/>
    <property type="match status" value="1"/>
</dbReference>
<dbReference type="Gene3D" id="3.40.1360.10">
    <property type="match status" value="1"/>
</dbReference>